<accession>A0A517U1I4</accession>
<dbReference type="AlphaFoldDB" id="A0A517U1I4"/>
<dbReference type="KEGG" id="llh:I41_36740"/>
<sequence>MNLPKRFTIATLLLAMLVTSLVFGYAQWRRQWLIKEIHRLETEGVEISGLGDNWFWPRVDGEAFITLVSEGRTSYSYHGIPLTLQQAKERFYRLTSQLRDIGVTDIWYCVTRDDDRGGGYATFNDLDSLELQTRSIY</sequence>
<dbReference type="EMBL" id="CP036339">
    <property type="protein sequence ID" value="QDT74477.1"/>
    <property type="molecule type" value="Genomic_DNA"/>
</dbReference>
<dbReference type="OrthoDB" id="9982858at2"/>
<reference evidence="1 2" key="1">
    <citation type="submission" date="2019-02" db="EMBL/GenBank/DDBJ databases">
        <title>Deep-cultivation of Planctomycetes and their phenomic and genomic characterization uncovers novel biology.</title>
        <authorList>
            <person name="Wiegand S."/>
            <person name="Jogler M."/>
            <person name="Boedeker C."/>
            <person name="Pinto D."/>
            <person name="Vollmers J."/>
            <person name="Rivas-Marin E."/>
            <person name="Kohn T."/>
            <person name="Peeters S.H."/>
            <person name="Heuer A."/>
            <person name="Rast P."/>
            <person name="Oberbeckmann S."/>
            <person name="Bunk B."/>
            <person name="Jeske O."/>
            <person name="Meyerdierks A."/>
            <person name="Storesund J.E."/>
            <person name="Kallscheuer N."/>
            <person name="Luecker S."/>
            <person name="Lage O.M."/>
            <person name="Pohl T."/>
            <person name="Merkel B.J."/>
            <person name="Hornburger P."/>
            <person name="Mueller R.-W."/>
            <person name="Bruemmer F."/>
            <person name="Labrenz M."/>
            <person name="Spormann A.M."/>
            <person name="Op den Camp H."/>
            <person name="Overmann J."/>
            <person name="Amann R."/>
            <person name="Jetten M.S.M."/>
            <person name="Mascher T."/>
            <person name="Medema M.H."/>
            <person name="Devos D.P."/>
            <person name="Kaster A.-K."/>
            <person name="Ovreas L."/>
            <person name="Rohde M."/>
            <person name="Galperin M.Y."/>
            <person name="Jogler C."/>
        </authorList>
    </citation>
    <scope>NUCLEOTIDE SEQUENCE [LARGE SCALE GENOMIC DNA]</scope>
    <source>
        <strain evidence="1 2">I41</strain>
    </source>
</reference>
<evidence type="ECO:0000313" key="1">
    <source>
        <dbReference type="EMBL" id="QDT74477.1"/>
    </source>
</evidence>
<keyword evidence="2" id="KW-1185">Reference proteome</keyword>
<gene>
    <name evidence="1" type="ORF">I41_36740</name>
</gene>
<organism evidence="1 2">
    <name type="scientific">Lacipirellula limnantheis</name>
    <dbReference type="NCBI Taxonomy" id="2528024"/>
    <lineage>
        <taxon>Bacteria</taxon>
        <taxon>Pseudomonadati</taxon>
        <taxon>Planctomycetota</taxon>
        <taxon>Planctomycetia</taxon>
        <taxon>Pirellulales</taxon>
        <taxon>Lacipirellulaceae</taxon>
        <taxon>Lacipirellula</taxon>
    </lineage>
</organism>
<evidence type="ECO:0000313" key="2">
    <source>
        <dbReference type="Proteomes" id="UP000317909"/>
    </source>
</evidence>
<dbReference type="RefSeq" id="WP_145434222.1">
    <property type="nucleotide sequence ID" value="NZ_CP036339.1"/>
</dbReference>
<protein>
    <submittedName>
        <fullName evidence="1">Uncharacterized protein</fullName>
    </submittedName>
</protein>
<proteinExistence type="predicted"/>
<dbReference type="Proteomes" id="UP000317909">
    <property type="component" value="Chromosome"/>
</dbReference>
<name>A0A517U1I4_9BACT</name>